<evidence type="ECO:0000256" key="2">
    <source>
        <dbReference type="ARBA" id="ARBA00004651"/>
    </source>
</evidence>
<keyword evidence="5" id="KW-0597">Phosphoprotein</keyword>
<dbReference type="Proteomes" id="UP000478837">
    <property type="component" value="Unassembled WGS sequence"/>
</dbReference>
<evidence type="ECO:0000256" key="3">
    <source>
        <dbReference type="ARBA" id="ARBA00012438"/>
    </source>
</evidence>
<evidence type="ECO:0000256" key="1">
    <source>
        <dbReference type="ARBA" id="ARBA00000085"/>
    </source>
</evidence>
<evidence type="ECO:0000256" key="8">
    <source>
        <dbReference type="ARBA" id="ARBA00022741"/>
    </source>
</evidence>
<dbReference type="SUPFAM" id="SSF55874">
    <property type="entry name" value="ATPase domain of HSP90 chaperone/DNA topoisomerase II/histidine kinase"/>
    <property type="match status" value="1"/>
</dbReference>
<evidence type="ECO:0000256" key="13">
    <source>
        <dbReference type="ARBA" id="ARBA00023136"/>
    </source>
</evidence>
<dbReference type="GO" id="GO:0005524">
    <property type="term" value="F:ATP binding"/>
    <property type="evidence" value="ECO:0007669"/>
    <property type="project" value="UniProtKB-KW"/>
</dbReference>
<keyword evidence="11 14" id="KW-1133">Transmembrane helix</keyword>
<evidence type="ECO:0000256" key="4">
    <source>
        <dbReference type="ARBA" id="ARBA00022475"/>
    </source>
</evidence>
<keyword evidence="4" id="KW-1003">Cell membrane</keyword>
<feature type="transmembrane region" description="Helical" evidence="14">
    <location>
        <begin position="7"/>
        <end position="24"/>
    </location>
</feature>
<evidence type="ECO:0000256" key="14">
    <source>
        <dbReference type="SAM" id="Phobius"/>
    </source>
</evidence>
<dbReference type="Gene3D" id="6.10.340.10">
    <property type="match status" value="1"/>
</dbReference>
<evidence type="ECO:0000256" key="11">
    <source>
        <dbReference type="ARBA" id="ARBA00022989"/>
    </source>
</evidence>
<dbReference type="PANTHER" id="PTHR45528:SF1">
    <property type="entry name" value="SENSOR HISTIDINE KINASE CPXA"/>
    <property type="match status" value="1"/>
</dbReference>
<comment type="subcellular location">
    <subcellularLocation>
        <location evidence="2">Cell membrane</location>
        <topology evidence="2">Multi-pass membrane protein</topology>
    </subcellularLocation>
</comment>
<dbReference type="EMBL" id="JAAAWP010000003">
    <property type="protein sequence ID" value="NDW21262.1"/>
    <property type="molecule type" value="Genomic_DNA"/>
</dbReference>
<keyword evidence="8" id="KW-0547">Nucleotide-binding</keyword>
<evidence type="ECO:0000256" key="12">
    <source>
        <dbReference type="ARBA" id="ARBA00023012"/>
    </source>
</evidence>
<dbReference type="Gene3D" id="1.10.287.130">
    <property type="match status" value="1"/>
</dbReference>
<keyword evidence="17" id="KW-1185">Reference proteome</keyword>
<dbReference type="InterPro" id="IPR036097">
    <property type="entry name" value="HisK_dim/P_sf"/>
</dbReference>
<keyword evidence="7 14" id="KW-0812">Transmembrane</keyword>
<evidence type="ECO:0000259" key="15">
    <source>
        <dbReference type="SMART" id="SM00388"/>
    </source>
</evidence>
<dbReference type="InterPro" id="IPR050398">
    <property type="entry name" value="HssS/ArlS-like"/>
</dbReference>
<dbReference type="Pfam" id="PF00512">
    <property type="entry name" value="HisKA"/>
    <property type="match status" value="1"/>
</dbReference>
<gene>
    <name evidence="16" type="ORF">GTW09_07000</name>
</gene>
<comment type="catalytic activity">
    <reaction evidence="1">
        <text>ATP + protein L-histidine = ADP + protein N-phospho-L-histidine.</text>
        <dbReference type="EC" id="2.7.13.3"/>
    </reaction>
</comment>
<evidence type="ECO:0000313" key="16">
    <source>
        <dbReference type="EMBL" id="NDW21262.1"/>
    </source>
</evidence>
<comment type="caution">
    <text evidence="16">The sequence shown here is derived from an EMBL/GenBank/DDBJ whole genome shotgun (WGS) entry which is preliminary data.</text>
</comment>
<keyword evidence="13 14" id="KW-0472">Membrane</keyword>
<keyword evidence="6" id="KW-0808">Transferase</keyword>
<evidence type="ECO:0000256" key="7">
    <source>
        <dbReference type="ARBA" id="ARBA00022692"/>
    </source>
</evidence>
<dbReference type="RefSeq" id="WP_163111171.1">
    <property type="nucleotide sequence ID" value="NZ_JAAAWP010000003.1"/>
</dbReference>
<dbReference type="EC" id="2.7.13.3" evidence="3"/>
<sequence>MFKGIRGQLFFGFGALVIVINLFYSRLTFLFVDVTEDLVAGYVLDLERSKLVSNSLDIQSMGELITPPFSVEPSNNEGEKKFNISAIDETLFRYTQNGESGYAVPFKHNGQAYWLSIASTAVSPLAITSEVFSVFLSSISVGVIILAILATWFLASTLSLPLRRLAISVSSHTPENPISINESTRKDEIGELAKAFEHTYGDLQVAWRREHDFASDISHELRTPIAIIKNILSLTSQDKALPKEDRLLLEQSTTTLQNTIEVLLALARRENLVFSAVKAIPIFERVLLAFHHEHHESQFTITLNVSDNLTVIGNSNLMTLLFQNLVNNGFYHGGGEGMSIYQEQNQIVFENAVSTRMNENYQGLGHGQYLVSRMADVMGWKLAMQLDGAIYRVTVSPKLLS</sequence>
<accession>A0A6L9MSV8</accession>
<dbReference type="CDD" id="cd00082">
    <property type="entry name" value="HisKA"/>
    <property type="match status" value="1"/>
</dbReference>
<organism evidence="16 17">
    <name type="scientific">Alteromonas hispanica</name>
    <dbReference type="NCBI Taxonomy" id="315421"/>
    <lineage>
        <taxon>Bacteria</taxon>
        <taxon>Pseudomonadati</taxon>
        <taxon>Pseudomonadota</taxon>
        <taxon>Gammaproteobacteria</taxon>
        <taxon>Alteromonadales</taxon>
        <taxon>Alteromonadaceae</taxon>
        <taxon>Alteromonas/Salinimonas group</taxon>
        <taxon>Alteromonas</taxon>
    </lineage>
</organism>
<evidence type="ECO:0000256" key="9">
    <source>
        <dbReference type="ARBA" id="ARBA00022777"/>
    </source>
</evidence>
<dbReference type="AlphaFoldDB" id="A0A6L9MSV8"/>
<keyword evidence="9" id="KW-0418">Kinase</keyword>
<protein>
    <recommendedName>
        <fullName evidence="3">histidine kinase</fullName>
        <ecNumber evidence="3">2.7.13.3</ecNumber>
    </recommendedName>
</protein>
<dbReference type="PANTHER" id="PTHR45528">
    <property type="entry name" value="SENSOR HISTIDINE KINASE CPXA"/>
    <property type="match status" value="1"/>
</dbReference>
<proteinExistence type="predicted"/>
<reference evidence="16 17" key="1">
    <citation type="submission" date="2020-01" db="EMBL/GenBank/DDBJ databases">
        <title>Genomes of bacteria type strains.</title>
        <authorList>
            <person name="Chen J."/>
            <person name="Zhu S."/>
            <person name="Yang J."/>
        </authorList>
    </citation>
    <scope>NUCLEOTIDE SEQUENCE [LARGE SCALE GENOMIC DNA]</scope>
    <source>
        <strain evidence="16 17">LMG 22958</strain>
    </source>
</reference>
<feature type="transmembrane region" description="Helical" evidence="14">
    <location>
        <begin position="131"/>
        <end position="155"/>
    </location>
</feature>
<evidence type="ECO:0000256" key="10">
    <source>
        <dbReference type="ARBA" id="ARBA00022840"/>
    </source>
</evidence>
<dbReference type="InterPro" id="IPR003661">
    <property type="entry name" value="HisK_dim/P_dom"/>
</dbReference>
<dbReference type="GO" id="GO:0005886">
    <property type="term" value="C:plasma membrane"/>
    <property type="evidence" value="ECO:0007669"/>
    <property type="project" value="UniProtKB-SubCell"/>
</dbReference>
<keyword evidence="12" id="KW-0902">Two-component regulatory system</keyword>
<dbReference type="SMART" id="SM00388">
    <property type="entry name" value="HisKA"/>
    <property type="match status" value="1"/>
</dbReference>
<feature type="domain" description="Signal transduction histidine kinase dimerisation/phosphoacceptor" evidence="15">
    <location>
        <begin position="209"/>
        <end position="272"/>
    </location>
</feature>
<evidence type="ECO:0000256" key="5">
    <source>
        <dbReference type="ARBA" id="ARBA00022553"/>
    </source>
</evidence>
<keyword evidence="10" id="KW-0067">ATP-binding</keyword>
<dbReference type="InterPro" id="IPR036890">
    <property type="entry name" value="HATPase_C_sf"/>
</dbReference>
<evidence type="ECO:0000313" key="17">
    <source>
        <dbReference type="Proteomes" id="UP000478837"/>
    </source>
</evidence>
<evidence type="ECO:0000256" key="6">
    <source>
        <dbReference type="ARBA" id="ARBA00022679"/>
    </source>
</evidence>
<dbReference type="GO" id="GO:0000155">
    <property type="term" value="F:phosphorelay sensor kinase activity"/>
    <property type="evidence" value="ECO:0007669"/>
    <property type="project" value="InterPro"/>
</dbReference>
<dbReference type="SUPFAM" id="SSF47384">
    <property type="entry name" value="Homodimeric domain of signal transducing histidine kinase"/>
    <property type="match status" value="1"/>
</dbReference>
<name>A0A6L9MSV8_9ALTE</name>